<reference evidence="4" key="1">
    <citation type="submission" date="2020-11" db="EMBL/GenBank/DDBJ databases">
        <authorList>
            <person name="Tran Van P."/>
        </authorList>
    </citation>
    <scope>NUCLEOTIDE SEQUENCE</scope>
</reference>
<evidence type="ECO:0000259" key="3">
    <source>
        <dbReference type="PROSITE" id="PS51253"/>
    </source>
</evidence>
<name>A0A7R9HYC9_9NEOP</name>
<protein>
    <recommendedName>
        <fullName evidence="3">HTH CENPB-type domain-containing protein</fullName>
    </recommendedName>
</protein>
<sequence>MVDGWEEVVWQVIMVGGWEEAGGPASDYGGWMGRSGLASDRGGRMGKRHTYNKNSCGAVMFYFWKQGRRRWNEVSTLLHTPPPPPLAHTALFAQNPYVDNCVLKWFKQARDKKVPVSGPLLRAKAEHFTSEIGKIDFKASAGWLDGVKQRNGISFKAVYNESGAVYVRSADNWKEDLK</sequence>
<dbReference type="PROSITE" id="PS51253">
    <property type="entry name" value="HTH_CENPB"/>
    <property type="match status" value="1"/>
</dbReference>
<evidence type="ECO:0000313" key="4">
    <source>
        <dbReference type="EMBL" id="CAD7438547.1"/>
    </source>
</evidence>
<dbReference type="PANTHER" id="PTHR19303:SF73">
    <property type="entry name" value="PROTEIN PDC2"/>
    <property type="match status" value="1"/>
</dbReference>
<comment type="subcellular location">
    <subcellularLocation>
        <location evidence="1">Nucleus</location>
    </subcellularLocation>
</comment>
<keyword evidence="2" id="KW-0238">DNA-binding</keyword>
<feature type="domain" description="HTH CENPB-type" evidence="3">
    <location>
        <begin position="86"/>
        <end position="157"/>
    </location>
</feature>
<dbReference type="GO" id="GO:0003677">
    <property type="term" value="F:DNA binding"/>
    <property type="evidence" value="ECO:0007669"/>
    <property type="project" value="UniProtKB-KW"/>
</dbReference>
<dbReference type="GO" id="GO:0005634">
    <property type="term" value="C:nucleus"/>
    <property type="evidence" value="ECO:0007669"/>
    <property type="project" value="UniProtKB-SubCell"/>
</dbReference>
<dbReference type="InterPro" id="IPR006600">
    <property type="entry name" value="HTH_CenpB_DNA-bd_dom"/>
</dbReference>
<dbReference type="Gene3D" id="1.10.10.60">
    <property type="entry name" value="Homeodomain-like"/>
    <property type="match status" value="1"/>
</dbReference>
<dbReference type="AlphaFoldDB" id="A0A7R9HYC9"/>
<dbReference type="EMBL" id="OD564481">
    <property type="protein sequence ID" value="CAD7438547.1"/>
    <property type="molecule type" value="Genomic_DNA"/>
</dbReference>
<gene>
    <name evidence="4" type="ORF">TBIB3V08_LOCUS1135</name>
</gene>
<accession>A0A7R9HYC9</accession>
<dbReference type="PANTHER" id="PTHR19303">
    <property type="entry name" value="TRANSPOSON"/>
    <property type="match status" value="1"/>
</dbReference>
<proteinExistence type="predicted"/>
<dbReference type="SUPFAM" id="SSF46689">
    <property type="entry name" value="Homeodomain-like"/>
    <property type="match status" value="1"/>
</dbReference>
<evidence type="ECO:0000256" key="2">
    <source>
        <dbReference type="ARBA" id="ARBA00023125"/>
    </source>
</evidence>
<dbReference type="InterPro" id="IPR009057">
    <property type="entry name" value="Homeodomain-like_sf"/>
</dbReference>
<dbReference type="Pfam" id="PF03221">
    <property type="entry name" value="HTH_Tnp_Tc5"/>
    <property type="match status" value="1"/>
</dbReference>
<organism evidence="4">
    <name type="scientific">Timema bartmani</name>
    <dbReference type="NCBI Taxonomy" id="61472"/>
    <lineage>
        <taxon>Eukaryota</taxon>
        <taxon>Metazoa</taxon>
        <taxon>Ecdysozoa</taxon>
        <taxon>Arthropoda</taxon>
        <taxon>Hexapoda</taxon>
        <taxon>Insecta</taxon>
        <taxon>Pterygota</taxon>
        <taxon>Neoptera</taxon>
        <taxon>Polyneoptera</taxon>
        <taxon>Phasmatodea</taxon>
        <taxon>Timematodea</taxon>
        <taxon>Timematoidea</taxon>
        <taxon>Timematidae</taxon>
        <taxon>Timema</taxon>
    </lineage>
</organism>
<evidence type="ECO:0000256" key="1">
    <source>
        <dbReference type="ARBA" id="ARBA00004123"/>
    </source>
</evidence>
<dbReference type="SMART" id="SM00674">
    <property type="entry name" value="CENPB"/>
    <property type="match status" value="1"/>
</dbReference>
<dbReference type="InterPro" id="IPR050863">
    <property type="entry name" value="CenT-Element_Derived"/>
</dbReference>